<comment type="similarity">
    <text evidence="10 11">Belongs to the TonB-dependent receptor family.</text>
</comment>
<evidence type="ECO:0000259" key="13">
    <source>
        <dbReference type="Pfam" id="PF07715"/>
    </source>
</evidence>
<feature type="domain" description="TonB-dependent receptor-like beta-barrel" evidence="12">
    <location>
        <begin position="289"/>
        <end position="717"/>
    </location>
</feature>
<dbReference type="Pfam" id="PF07715">
    <property type="entry name" value="Plug"/>
    <property type="match status" value="1"/>
</dbReference>
<dbReference type="Pfam" id="PF00593">
    <property type="entry name" value="TonB_dep_Rec_b-barrel"/>
    <property type="match status" value="1"/>
</dbReference>
<evidence type="ECO:0000256" key="2">
    <source>
        <dbReference type="ARBA" id="ARBA00022448"/>
    </source>
</evidence>
<dbReference type="EMBL" id="JBHSGP010000004">
    <property type="protein sequence ID" value="MFC4720975.1"/>
    <property type="molecule type" value="Genomic_DNA"/>
</dbReference>
<proteinExistence type="inferred from homology"/>
<keyword evidence="3 10" id="KW-1134">Transmembrane beta strand</keyword>
<dbReference type="PANTHER" id="PTHR30069:SF29">
    <property type="entry name" value="HEMOGLOBIN AND HEMOGLOBIN-HAPTOGLOBIN-BINDING PROTEIN 1-RELATED"/>
    <property type="match status" value="1"/>
</dbReference>
<accession>A0ABV9N0A5</accession>
<protein>
    <submittedName>
        <fullName evidence="14">TonB-dependent receptor domain-containing protein</fullName>
    </submittedName>
</protein>
<gene>
    <name evidence="14" type="ORF">ACFO5O_01470</name>
</gene>
<dbReference type="InterPro" id="IPR039426">
    <property type="entry name" value="TonB-dep_rcpt-like"/>
</dbReference>
<evidence type="ECO:0000256" key="3">
    <source>
        <dbReference type="ARBA" id="ARBA00022452"/>
    </source>
</evidence>
<evidence type="ECO:0000256" key="7">
    <source>
        <dbReference type="ARBA" id="ARBA00023136"/>
    </source>
</evidence>
<keyword evidence="15" id="KW-1185">Reference proteome</keyword>
<dbReference type="Gene3D" id="2.40.170.20">
    <property type="entry name" value="TonB-dependent receptor, beta-barrel domain"/>
    <property type="match status" value="1"/>
</dbReference>
<evidence type="ECO:0000256" key="11">
    <source>
        <dbReference type="RuleBase" id="RU003357"/>
    </source>
</evidence>
<sequence>MLRPLCSFLAIAITAIGYSQHIKGKVVESTGNAGLSLVHISSNNLSITSESDGAFEVQKPGLYTFKKSGYITKTLELITDVFYIIQLEQNPSELNEIIISVANIPEKLKNNTTSISLISAKDIQRFNTTNYNDILNRSPGVFMQSGALNTNRITIRGIGSRTLFGTSKIRAYFKDIPLTDGSGDTTAEDLELSSIARLEIIKGATSSVYGAGLGGVIHLIPENAMLNETRLKTEMTLGSFGLMKGVINLNHGTEKNSFKTIYSTTHSDGFRQNNEYNRETFSYHSNHFINSNNELSVLGNFIKLKAYIPSSLNEQDYKTNPESAASNWQQAKGFEDSKRGIFGVSWNHNYSADFEQKTSVFGSFRDAYEPRPFNILKEHAFSLGMRSSVLGTSHVFKKTLNWTVGFELFNDYYKYQTFENHYANFPEGTGSVQGDMLSDFKEHRNYYNLFLETQLEASKSILFSFGLNFNKTAYALDDRFPSTSENPDQSGDYKFKNILSPKIGMSYAISTTKRIYSNISHGFSPITLSETLLPDGNINPNLKPETGWNLEIGTRGSSENKRLWYDLSIYRMAIKNLLVSRRSAEDEFIGINAGKTRHDGLEFALNYALVKKTSMNATVFVNGSFTNFKFKTFMDDTNDYSGNELTGVPSELINVGIDLDFSSGFYGTINFQHVGKMPITDSNALYTSPYSLTNLKSGFQHQIFKNLNLNIFIGLNNSFNETYASQVLINATGFGNSAPRYYYPGNPINFYSGIYLNYIF</sequence>
<evidence type="ECO:0000256" key="9">
    <source>
        <dbReference type="ARBA" id="ARBA00023237"/>
    </source>
</evidence>
<organism evidence="14 15">
    <name type="scientific">Geojedonia litorea</name>
    <dbReference type="NCBI Taxonomy" id="1268269"/>
    <lineage>
        <taxon>Bacteria</taxon>
        <taxon>Pseudomonadati</taxon>
        <taxon>Bacteroidota</taxon>
        <taxon>Flavobacteriia</taxon>
        <taxon>Flavobacteriales</taxon>
        <taxon>Flavobacteriaceae</taxon>
        <taxon>Geojedonia</taxon>
    </lineage>
</organism>
<evidence type="ECO:0000313" key="14">
    <source>
        <dbReference type="EMBL" id="MFC4720975.1"/>
    </source>
</evidence>
<comment type="subcellular location">
    <subcellularLocation>
        <location evidence="1 10">Cell outer membrane</location>
        <topology evidence="1 10">Multi-pass membrane protein</topology>
    </subcellularLocation>
</comment>
<evidence type="ECO:0000256" key="1">
    <source>
        <dbReference type="ARBA" id="ARBA00004571"/>
    </source>
</evidence>
<keyword evidence="9 10" id="KW-0998">Cell outer membrane</keyword>
<keyword evidence="5" id="KW-0732">Signal</keyword>
<evidence type="ECO:0000256" key="8">
    <source>
        <dbReference type="ARBA" id="ARBA00023170"/>
    </source>
</evidence>
<keyword evidence="4 10" id="KW-0812">Transmembrane</keyword>
<dbReference type="Gene3D" id="2.170.130.10">
    <property type="entry name" value="TonB-dependent receptor, plug domain"/>
    <property type="match status" value="1"/>
</dbReference>
<evidence type="ECO:0000313" key="15">
    <source>
        <dbReference type="Proteomes" id="UP001595953"/>
    </source>
</evidence>
<evidence type="ECO:0000256" key="5">
    <source>
        <dbReference type="ARBA" id="ARBA00022729"/>
    </source>
</evidence>
<feature type="domain" description="TonB-dependent receptor plug" evidence="13">
    <location>
        <begin position="108"/>
        <end position="216"/>
    </location>
</feature>
<evidence type="ECO:0000256" key="6">
    <source>
        <dbReference type="ARBA" id="ARBA00023077"/>
    </source>
</evidence>
<keyword evidence="2 10" id="KW-0813">Transport</keyword>
<dbReference type="InterPro" id="IPR036942">
    <property type="entry name" value="Beta-barrel_TonB_sf"/>
</dbReference>
<evidence type="ECO:0000259" key="12">
    <source>
        <dbReference type="Pfam" id="PF00593"/>
    </source>
</evidence>
<dbReference type="InterPro" id="IPR037066">
    <property type="entry name" value="Plug_dom_sf"/>
</dbReference>
<reference evidence="15" key="1">
    <citation type="journal article" date="2019" name="Int. J. Syst. Evol. Microbiol.">
        <title>The Global Catalogue of Microorganisms (GCM) 10K type strain sequencing project: providing services to taxonomists for standard genome sequencing and annotation.</title>
        <authorList>
            <consortium name="The Broad Institute Genomics Platform"/>
            <consortium name="The Broad Institute Genome Sequencing Center for Infectious Disease"/>
            <person name="Wu L."/>
            <person name="Ma J."/>
        </authorList>
    </citation>
    <scope>NUCLEOTIDE SEQUENCE [LARGE SCALE GENOMIC DNA]</scope>
    <source>
        <strain evidence="15">CCUG 63682</strain>
    </source>
</reference>
<keyword evidence="7 10" id="KW-0472">Membrane</keyword>
<keyword evidence="6 11" id="KW-0798">TonB box</keyword>
<comment type="caution">
    <text evidence="14">The sequence shown here is derived from an EMBL/GenBank/DDBJ whole genome shotgun (WGS) entry which is preliminary data.</text>
</comment>
<evidence type="ECO:0000256" key="10">
    <source>
        <dbReference type="PROSITE-ProRule" id="PRU01360"/>
    </source>
</evidence>
<dbReference type="PROSITE" id="PS52016">
    <property type="entry name" value="TONB_DEPENDENT_REC_3"/>
    <property type="match status" value="1"/>
</dbReference>
<evidence type="ECO:0000256" key="4">
    <source>
        <dbReference type="ARBA" id="ARBA00022692"/>
    </source>
</evidence>
<keyword evidence="8 14" id="KW-0675">Receptor</keyword>
<dbReference type="InterPro" id="IPR000531">
    <property type="entry name" value="Beta-barrel_TonB"/>
</dbReference>
<dbReference type="PANTHER" id="PTHR30069">
    <property type="entry name" value="TONB-DEPENDENT OUTER MEMBRANE RECEPTOR"/>
    <property type="match status" value="1"/>
</dbReference>
<dbReference type="Proteomes" id="UP001595953">
    <property type="component" value="Unassembled WGS sequence"/>
</dbReference>
<name>A0ABV9N0A5_9FLAO</name>
<dbReference type="RefSeq" id="WP_387960235.1">
    <property type="nucleotide sequence ID" value="NZ_JBHSGP010000004.1"/>
</dbReference>
<dbReference type="SUPFAM" id="SSF56935">
    <property type="entry name" value="Porins"/>
    <property type="match status" value="1"/>
</dbReference>
<dbReference type="InterPro" id="IPR012910">
    <property type="entry name" value="Plug_dom"/>
</dbReference>